<evidence type="ECO:0000256" key="3">
    <source>
        <dbReference type="ARBA" id="ARBA00022578"/>
    </source>
</evidence>
<dbReference type="SUPFAM" id="SSF53098">
    <property type="entry name" value="Ribonuclease H-like"/>
    <property type="match status" value="1"/>
</dbReference>
<evidence type="ECO:0000256" key="4">
    <source>
        <dbReference type="ARBA" id="ARBA00023172"/>
    </source>
</evidence>
<dbReference type="Proteomes" id="UP000248553">
    <property type="component" value="Unassembled WGS sequence"/>
</dbReference>
<comment type="caution">
    <text evidence="5">The sequence shown here is derived from an EMBL/GenBank/DDBJ whole genome shotgun (WGS) entry which is preliminary data.</text>
</comment>
<dbReference type="PANTHER" id="PTHR33293">
    <property type="entry name" value="INSERTION ELEMENT IS1 1 PROTEIN INSB-RELATED"/>
    <property type="match status" value="1"/>
</dbReference>
<protein>
    <submittedName>
        <fullName evidence="5">IS1 family transposase</fullName>
    </submittedName>
</protein>
<reference evidence="6" key="1">
    <citation type="submission" date="2018-05" db="EMBL/GenBank/DDBJ databases">
        <authorList>
            <person name="Nie L."/>
        </authorList>
    </citation>
    <scope>NUCLEOTIDE SEQUENCE [LARGE SCALE GENOMIC DNA]</scope>
    <source>
        <strain evidence="6">NL</strain>
    </source>
</reference>
<dbReference type="InterPro" id="IPR012337">
    <property type="entry name" value="RNaseH-like_sf"/>
</dbReference>
<keyword evidence="6" id="KW-1185">Reference proteome</keyword>
<dbReference type="GO" id="GO:0004803">
    <property type="term" value="F:transposase activity"/>
    <property type="evidence" value="ECO:0007669"/>
    <property type="project" value="InterPro"/>
</dbReference>
<gene>
    <name evidence="5" type="ORF">DLM85_24785</name>
</gene>
<dbReference type="AlphaFoldDB" id="A0A328B6B1"/>
<evidence type="ECO:0000256" key="2">
    <source>
        <dbReference type="ARBA" id="ARBA00008841"/>
    </source>
</evidence>
<dbReference type="NCBIfam" id="NF033558">
    <property type="entry name" value="transpos_IS1"/>
    <property type="match status" value="1"/>
</dbReference>
<evidence type="ECO:0000256" key="1">
    <source>
        <dbReference type="ARBA" id="ARBA00004091"/>
    </source>
</evidence>
<name>A0A328B6B1_9BACT</name>
<dbReference type="InterPro" id="IPR051354">
    <property type="entry name" value="Transposase_27_IS1"/>
</dbReference>
<keyword evidence="4" id="KW-0233">DNA recombination</keyword>
<dbReference type="OrthoDB" id="964996at2"/>
<dbReference type="EMBL" id="QHKM01000033">
    <property type="protein sequence ID" value="RAK61921.1"/>
    <property type="molecule type" value="Genomic_DNA"/>
</dbReference>
<dbReference type="PANTHER" id="PTHR33293:SF1">
    <property type="entry name" value="INSERTION ELEMENT IS1 1 PROTEIN INSB-RELATED"/>
    <property type="match status" value="1"/>
</dbReference>
<organism evidence="5 6">
    <name type="scientific">Hymenobacter edaphi</name>
    <dbReference type="NCBI Taxonomy" id="2211146"/>
    <lineage>
        <taxon>Bacteria</taxon>
        <taxon>Pseudomonadati</taxon>
        <taxon>Bacteroidota</taxon>
        <taxon>Cytophagia</taxon>
        <taxon>Cytophagales</taxon>
        <taxon>Hymenobacteraceae</taxon>
        <taxon>Hymenobacter</taxon>
    </lineage>
</organism>
<keyword evidence="3" id="KW-0815">Transposition</keyword>
<comment type="function">
    <text evidence="1">Absolutely required for transposition of IS1.</text>
</comment>
<dbReference type="Pfam" id="PF03400">
    <property type="entry name" value="DDE_Tnp_IS1"/>
    <property type="match status" value="1"/>
</dbReference>
<dbReference type="InterPro" id="IPR005063">
    <property type="entry name" value="Transposase_27"/>
</dbReference>
<sequence>MPPLSQTLVPPRPVDGLELDELCTFVGRKQRKVWLWLALCRRTRQVVAYALGCRGRRTARKLWRRLPPDYRRAWCYTDLWEAYSGVVPWRQHLPATCRGTTNHIERFNATLRARIGRLVRKSLSFSRSLKLLDACIHLFLHDYNATRHPR</sequence>
<evidence type="ECO:0000313" key="6">
    <source>
        <dbReference type="Proteomes" id="UP000248553"/>
    </source>
</evidence>
<evidence type="ECO:0000313" key="5">
    <source>
        <dbReference type="EMBL" id="RAK61921.1"/>
    </source>
</evidence>
<proteinExistence type="inferred from homology"/>
<comment type="similarity">
    <text evidence="2">Belongs to the transposase 27 family.</text>
</comment>
<dbReference type="GO" id="GO:0003677">
    <property type="term" value="F:DNA binding"/>
    <property type="evidence" value="ECO:0007669"/>
    <property type="project" value="InterPro"/>
</dbReference>
<dbReference type="GO" id="GO:0006313">
    <property type="term" value="P:DNA transposition"/>
    <property type="evidence" value="ECO:0007669"/>
    <property type="project" value="InterPro"/>
</dbReference>
<accession>A0A328B6B1</accession>